<accession>F8SJ98</accession>
<reference evidence="1 2" key="1">
    <citation type="journal article" date="2011" name="Microbiology">
        <title>The Pseudomonas aeruginosa generalized transducing phage phiPA3 is a new member of the phiKZ-like group of 'jumbo' phages, and infects model laboratory strains and clinical isolates from cystic fibrosis patients.</title>
        <authorList>
            <person name="Monson R."/>
            <person name="Foulds I."/>
            <person name="Foweraker J."/>
            <person name="Welch M."/>
            <person name="Salmond G.P."/>
        </authorList>
    </citation>
    <scope>NUCLEOTIDE SEQUENCE [LARGE SCALE GENOMIC DNA]</scope>
</reference>
<dbReference type="GeneID" id="26643786"/>
<proteinExistence type="predicted"/>
<organismHost>
    <name type="scientific">Pseudomonas aeruginosa</name>
    <dbReference type="NCBI Taxonomy" id="287"/>
</organismHost>
<protein>
    <submittedName>
        <fullName evidence="1">Uncharacterized protein 258</fullName>
    </submittedName>
</protein>
<evidence type="ECO:0000313" key="1">
    <source>
        <dbReference type="EMBL" id="AEH03681.1"/>
    </source>
</evidence>
<dbReference type="RefSeq" id="YP_009217337.1">
    <property type="nucleotide sequence ID" value="NC_028999.1"/>
</dbReference>
<sequence>MLRSLWSGRMYPPRSALNFRRTSPMRSLPTRKLNPINHSTCLIMSSARLRRVFTGQSFFVRTFWSPPAPLMHASAPIGWSCIRRPDRQLLLYAYHRKWVSLCPVR</sequence>
<dbReference type="Proteomes" id="UP000008388">
    <property type="component" value="Segment"/>
</dbReference>
<dbReference type="KEGG" id="vg:26643786"/>
<keyword evidence="2" id="KW-1185">Reference proteome</keyword>
<evidence type="ECO:0000313" key="2">
    <source>
        <dbReference type="Proteomes" id="UP000008388"/>
    </source>
</evidence>
<dbReference type="EMBL" id="HQ630627">
    <property type="protein sequence ID" value="AEH03681.1"/>
    <property type="molecule type" value="Genomic_DNA"/>
</dbReference>
<organism evidence="1 2">
    <name type="scientific">Pseudomonas phage PhiPA3</name>
    <name type="common">Pseudomonas aeruginosa phage PhiPA3</name>
    <dbReference type="NCBI Taxonomy" id="998086"/>
    <lineage>
        <taxon>Viruses</taxon>
        <taxon>Duplodnaviria</taxon>
        <taxon>Heunggongvirae</taxon>
        <taxon>Uroviricota</taxon>
        <taxon>Caudoviricetes</taxon>
        <taxon>Chimalliviridae</taxon>
        <taxon>Miltoncavirus</taxon>
        <taxon>Miltoncavirus PhiPA3</taxon>
    </lineage>
</organism>
<name>F8SJ98_BPPA3</name>
<gene>
    <name evidence="1" type="primary">258</name>
</gene>